<evidence type="ECO:0000256" key="1">
    <source>
        <dbReference type="SAM" id="Coils"/>
    </source>
</evidence>
<feature type="coiled-coil region" evidence="1">
    <location>
        <begin position="30"/>
        <end position="128"/>
    </location>
</feature>
<name>A0A0M1N147_9MOLU</name>
<keyword evidence="2" id="KW-0812">Transmembrane</keyword>
<keyword evidence="2" id="KW-0472">Membrane</keyword>
<sequence>MYKLPKKIFFLPEPIPFIKKIDEMLETLGNESLKKEKERLYQEIKALEEQKTTLGKQNNKYQKKLSIKEQKINDLQKKIEKQRTELKQIEKDLSRKTTEADNSQSISMDKYKIKLKELKKQLKVQETTNQYIFIMITIALTFMCSMILLIYTNKIRIQGYNNQN</sequence>
<keyword evidence="1" id="KW-0175">Coiled coil</keyword>
<dbReference type="STRING" id="479893.CPX_001269"/>
<dbReference type="RefSeq" id="WP_053521262.1">
    <property type="nucleotide sequence ID" value="NZ_LHCF01000001.1"/>
</dbReference>
<protein>
    <submittedName>
        <fullName evidence="3">Uncharacterized protein</fullName>
    </submittedName>
</protein>
<comment type="caution">
    <text evidence="3">The sequence shown here is derived from an EMBL/GenBank/DDBJ whole genome shotgun (WGS) entry which is preliminary data.</text>
</comment>
<dbReference type="AlphaFoldDB" id="A0A0M1N147"/>
<proteinExistence type="predicted"/>
<feature type="transmembrane region" description="Helical" evidence="2">
    <location>
        <begin position="131"/>
        <end position="151"/>
    </location>
</feature>
<keyword evidence="2" id="KW-1133">Transmembrane helix</keyword>
<organism evidence="3 4">
    <name type="scientific">Candidatus Phytoplasma pruni</name>
    <dbReference type="NCBI Taxonomy" id="479893"/>
    <lineage>
        <taxon>Bacteria</taxon>
        <taxon>Bacillati</taxon>
        <taxon>Mycoplasmatota</taxon>
        <taxon>Mollicutes</taxon>
        <taxon>Acholeplasmatales</taxon>
        <taxon>Acholeplasmataceae</taxon>
        <taxon>Candidatus Phytoplasma</taxon>
        <taxon>16SrIII (X-disease group)</taxon>
    </lineage>
</organism>
<evidence type="ECO:0000313" key="4">
    <source>
        <dbReference type="Proteomes" id="UP000037386"/>
    </source>
</evidence>
<evidence type="ECO:0000256" key="2">
    <source>
        <dbReference type="SAM" id="Phobius"/>
    </source>
</evidence>
<gene>
    <name evidence="3" type="ORF">CPX_001269</name>
</gene>
<reference evidence="4" key="1">
    <citation type="submission" date="2015-05" db="EMBL/GenBank/DDBJ databases">
        <title>Draft genome sequence of 'Candidatus Phytoplasma Pruni' strain CX, a plant pathogenic bacterium.</title>
        <authorList>
            <person name="Lee I.-M."/>
            <person name="Bottner-Parker K.D."/>
            <person name="Shao J."/>
            <person name="Gundersen-Rindal D.E."/>
            <person name="Zhao Y."/>
            <person name="Davis R.E."/>
        </authorList>
    </citation>
    <scope>NUCLEOTIDE SEQUENCE [LARGE SCALE GENOMIC DNA]</scope>
    <source>
        <strain evidence="4">CX</strain>
    </source>
</reference>
<dbReference type="Proteomes" id="UP000037386">
    <property type="component" value="Unassembled WGS sequence"/>
</dbReference>
<dbReference type="EMBL" id="LHCF01000001">
    <property type="protein sequence ID" value="KOR75709.1"/>
    <property type="molecule type" value="Genomic_DNA"/>
</dbReference>
<dbReference type="PATRIC" id="fig|479893.3.peg.44"/>
<evidence type="ECO:0000313" key="3">
    <source>
        <dbReference type="EMBL" id="KOR75709.1"/>
    </source>
</evidence>
<accession>A0A0M1N147</accession>